<accession>A0ABM7LCY3</accession>
<name>A0ABM7LCY3_9PSED</name>
<keyword evidence="2" id="KW-1185">Reference proteome</keyword>
<gene>
    <name evidence="1" type="ORF">PSm6_37840</name>
</gene>
<proteinExistence type="predicted"/>
<dbReference type="Proteomes" id="UP001064896">
    <property type="component" value="Chromosome"/>
</dbReference>
<organism evidence="1 2">
    <name type="scientific">Pseudomonas solani</name>
    <dbReference type="NCBI Taxonomy" id="2731552"/>
    <lineage>
        <taxon>Bacteria</taxon>
        <taxon>Pseudomonadati</taxon>
        <taxon>Pseudomonadota</taxon>
        <taxon>Gammaproteobacteria</taxon>
        <taxon>Pseudomonadales</taxon>
        <taxon>Pseudomonadaceae</taxon>
        <taxon>Pseudomonas</taxon>
    </lineage>
</organism>
<reference evidence="1" key="1">
    <citation type="submission" date="2020-05" db="EMBL/GenBank/DDBJ databases">
        <title>Complete genome sequence of Pseudomonas sp. Sm006.</title>
        <authorList>
            <person name="Takeuchi K."/>
            <person name="Someya N."/>
        </authorList>
    </citation>
    <scope>NUCLEOTIDE SEQUENCE</scope>
    <source>
        <strain evidence="1">Sm006</strain>
    </source>
</reference>
<protein>
    <submittedName>
        <fullName evidence="1">Uncharacterized protein</fullName>
    </submittedName>
</protein>
<dbReference type="EMBL" id="AP023081">
    <property type="protein sequence ID" value="BCD87377.1"/>
    <property type="molecule type" value="Genomic_DNA"/>
</dbReference>
<evidence type="ECO:0000313" key="1">
    <source>
        <dbReference type="EMBL" id="BCD87377.1"/>
    </source>
</evidence>
<sequence length="90" mass="9177">MFLSEFTIADGVGGIGGMATVRPAPHGDAGKAPAIWATGTARVPSRKAKSARSDTVRIRACPGNWVMDGSAGGAVTSVDDGFSMPPLPHR</sequence>
<evidence type="ECO:0000313" key="2">
    <source>
        <dbReference type="Proteomes" id="UP001064896"/>
    </source>
</evidence>